<accession>A0ACB9F6P2</accession>
<evidence type="ECO:0000313" key="1">
    <source>
        <dbReference type="EMBL" id="KAI3766792.1"/>
    </source>
</evidence>
<sequence>MCLSYLKTASLLHRSPFSHRSQLIPLLYDLQGLPASSTSLIVCYSHRPPKTLAVTDLPHFKRMLCLIWDVNKRIRPSNFRCSFPLCSRFHKVAKMFNILNPNIQVKRTPGKKSTKIATSDFWQDVRA</sequence>
<reference evidence="2" key="1">
    <citation type="journal article" date="2022" name="Mol. Ecol. Resour.">
        <title>The genomes of chicory, endive, great burdock and yacon provide insights into Asteraceae palaeo-polyploidization history and plant inulin production.</title>
        <authorList>
            <person name="Fan W."/>
            <person name="Wang S."/>
            <person name="Wang H."/>
            <person name="Wang A."/>
            <person name="Jiang F."/>
            <person name="Liu H."/>
            <person name="Zhao H."/>
            <person name="Xu D."/>
            <person name="Zhang Y."/>
        </authorList>
    </citation>
    <scope>NUCLEOTIDE SEQUENCE [LARGE SCALE GENOMIC DNA]</scope>
    <source>
        <strain evidence="2">cv. Punajuju</strain>
    </source>
</reference>
<gene>
    <name evidence="1" type="ORF">L2E82_16864</name>
</gene>
<organism evidence="1 2">
    <name type="scientific">Cichorium intybus</name>
    <name type="common">Chicory</name>
    <dbReference type="NCBI Taxonomy" id="13427"/>
    <lineage>
        <taxon>Eukaryota</taxon>
        <taxon>Viridiplantae</taxon>
        <taxon>Streptophyta</taxon>
        <taxon>Embryophyta</taxon>
        <taxon>Tracheophyta</taxon>
        <taxon>Spermatophyta</taxon>
        <taxon>Magnoliopsida</taxon>
        <taxon>eudicotyledons</taxon>
        <taxon>Gunneridae</taxon>
        <taxon>Pentapetalae</taxon>
        <taxon>asterids</taxon>
        <taxon>campanulids</taxon>
        <taxon>Asterales</taxon>
        <taxon>Asteraceae</taxon>
        <taxon>Cichorioideae</taxon>
        <taxon>Cichorieae</taxon>
        <taxon>Cichoriinae</taxon>
        <taxon>Cichorium</taxon>
    </lineage>
</organism>
<proteinExistence type="predicted"/>
<name>A0ACB9F6P2_CICIN</name>
<keyword evidence="2" id="KW-1185">Reference proteome</keyword>
<evidence type="ECO:0000313" key="2">
    <source>
        <dbReference type="Proteomes" id="UP001055811"/>
    </source>
</evidence>
<comment type="caution">
    <text evidence="1">The sequence shown here is derived from an EMBL/GenBank/DDBJ whole genome shotgun (WGS) entry which is preliminary data.</text>
</comment>
<reference evidence="1 2" key="2">
    <citation type="journal article" date="2022" name="Mol. Ecol. Resour.">
        <title>The genomes of chicory, endive, great burdock and yacon provide insights into Asteraceae paleo-polyploidization history and plant inulin production.</title>
        <authorList>
            <person name="Fan W."/>
            <person name="Wang S."/>
            <person name="Wang H."/>
            <person name="Wang A."/>
            <person name="Jiang F."/>
            <person name="Liu H."/>
            <person name="Zhao H."/>
            <person name="Xu D."/>
            <person name="Zhang Y."/>
        </authorList>
    </citation>
    <scope>NUCLEOTIDE SEQUENCE [LARGE SCALE GENOMIC DNA]</scope>
    <source>
        <strain evidence="2">cv. Punajuju</strain>
        <tissue evidence="1">Leaves</tissue>
    </source>
</reference>
<protein>
    <submittedName>
        <fullName evidence="1">Uncharacterized protein</fullName>
    </submittedName>
</protein>
<dbReference type="Proteomes" id="UP001055811">
    <property type="component" value="Linkage Group LG03"/>
</dbReference>
<dbReference type="EMBL" id="CM042011">
    <property type="protein sequence ID" value="KAI3766792.1"/>
    <property type="molecule type" value="Genomic_DNA"/>
</dbReference>